<accession>A0A6B3SRP5</accession>
<dbReference type="RefSeq" id="WP_163967186.1">
    <property type="nucleotide sequence ID" value="NZ_JAAIVB010000069.1"/>
</dbReference>
<name>A0A6B3SRP5_9BURK</name>
<dbReference type="Proteomes" id="UP000482155">
    <property type="component" value="Unassembled WGS sequence"/>
</dbReference>
<keyword evidence="3" id="KW-1185">Reference proteome</keyword>
<proteinExistence type="predicted"/>
<keyword evidence="1" id="KW-0472">Membrane</keyword>
<evidence type="ECO:0000313" key="3">
    <source>
        <dbReference type="Proteomes" id="UP000482155"/>
    </source>
</evidence>
<dbReference type="PROSITE" id="PS00409">
    <property type="entry name" value="PROKAR_NTER_METHYL"/>
    <property type="match status" value="1"/>
</dbReference>
<comment type="caution">
    <text evidence="2">The sequence shown here is derived from an EMBL/GenBank/DDBJ whole genome shotgun (WGS) entry which is preliminary data.</text>
</comment>
<keyword evidence="1" id="KW-0812">Transmembrane</keyword>
<dbReference type="Gene3D" id="3.30.1690.10">
    <property type="entry name" value="TcpA-like pilin"/>
    <property type="match status" value="1"/>
</dbReference>
<reference evidence="2 3" key="1">
    <citation type="submission" date="2020-02" db="EMBL/GenBank/DDBJ databases">
        <authorList>
            <person name="Kim M.K."/>
        </authorList>
    </citation>
    <scope>NUCLEOTIDE SEQUENCE [LARGE SCALE GENOMIC DNA]</scope>
    <source>
        <strain evidence="2 3">17J57-3</strain>
    </source>
</reference>
<organism evidence="2 3">
    <name type="scientific">Noviherbaspirillum galbum</name>
    <dbReference type="NCBI Taxonomy" id="2709383"/>
    <lineage>
        <taxon>Bacteria</taxon>
        <taxon>Pseudomonadati</taxon>
        <taxon>Pseudomonadota</taxon>
        <taxon>Betaproteobacteria</taxon>
        <taxon>Burkholderiales</taxon>
        <taxon>Oxalobacteraceae</taxon>
        <taxon>Noviherbaspirillum</taxon>
    </lineage>
</organism>
<dbReference type="NCBIfam" id="TIGR02532">
    <property type="entry name" value="IV_pilin_GFxxxE"/>
    <property type="match status" value="1"/>
</dbReference>
<keyword evidence="1" id="KW-1133">Transmembrane helix</keyword>
<dbReference type="EMBL" id="JAAIVB010000069">
    <property type="protein sequence ID" value="NEX63364.1"/>
    <property type="molecule type" value="Genomic_DNA"/>
</dbReference>
<dbReference type="InterPro" id="IPR012902">
    <property type="entry name" value="N_methyl_site"/>
</dbReference>
<dbReference type="AlphaFoldDB" id="A0A6B3SRP5"/>
<protein>
    <submittedName>
        <fullName evidence="2">Prepilin-type N-terminal cleavage/methylation domain-containing protein</fullName>
    </submittedName>
</protein>
<evidence type="ECO:0000313" key="2">
    <source>
        <dbReference type="EMBL" id="NEX63364.1"/>
    </source>
</evidence>
<sequence length="195" mass="19605">MKVRSNQKMLGLTNKNKGMTLPETLLVLAVGAAVAVVGYAGYKTATGDVGGAALAQDTVTMIAKIKQTWGSTGNFTSLSAANLNNAGLLSNSSYKYDGTNIVDGLGNTATIDGATTKFAMLLGPYSKDDCARIAPQLVSAAYNINVGDAAALTGGNAGTVTGGSAFKAGTTTTQANMLTGCGGTNTAPKIAIEVR</sequence>
<feature type="transmembrane region" description="Helical" evidence="1">
    <location>
        <begin position="21"/>
        <end position="42"/>
    </location>
</feature>
<evidence type="ECO:0000256" key="1">
    <source>
        <dbReference type="SAM" id="Phobius"/>
    </source>
</evidence>
<gene>
    <name evidence="2" type="ORF">G3574_19990</name>
</gene>